<protein>
    <submittedName>
        <fullName evidence="3">FAD-dependent oxidoreductase</fullName>
        <ecNumber evidence="3">1.-.-.-</ecNumber>
    </submittedName>
</protein>
<dbReference type="EC" id="1.-.-.-" evidence="3"/>
<dbReference type="PANTHER" id="PTHR13847">
    <property type="entry name" value="SARCOSINE DEHYDROGENASE-RELATED"/>
    <property type="match status" value="1"/>
</dbReference>
<dbReference type="InterPro" id="IPR036188">
    <property type="entry name" value="FAD/NAD-bd_sf"/>
</dbReference>
<gene>
    <name evidence="3" type="ORF">PZA18_02700</name>
</gene>
<dbReference type="EMBL" id="JARRAF010000002">
    <property type="protein sequence ID" value="MDK2122957.1"/>
    <property type="molecule type" value="Genomic_DNA"/>
</dbReference>
<dbReference type="RefSeq" id="WP_284099243.1">
    <property type="nucleotide sequence ID" value="NZ_JARRAF010000002.1"/>
</dbReference>
<dbReference type="Pfam" id="PF01266">
    <property type="entry name" value="DAO"/>
    <property type="match status" value="1"/>
</dbReference>
<comment type="caution">
    <text evidence="3">The sequence shown here is derived from an EMBL/GenBank/DDBJ whole genome shotgun (WGS) entry which is preliminary data.</text>
</comment>
<dbReference type="PANTHER" id="PTHR13847:SF287">
    <property type="entry name" value="FAD-DEPENDENT OXIDOREDUCTASE DOMAIN-CONTAINING PROTEIN 1"/>
    <property type="match status" value="1"/>
</dbReference>
<keyword evidence="1 3" id="KW-0560">Oxidoreductase</keyword>
<keyword evidence="4" id="KW-1185">Reference proteome</keyword>
<dbReference type="SUPFAM" id="SSF54373">
    <property type="entry name" value="FAD-linked reductases, C-terminal domain"/>
    <property type="match status" value="1"/>
</dbReference>
<accession>A0ABT7DSB8</accession>
<evidence type="ECO:0000313" key="3">
    <source>
        <dbReference type="EMBL" id="MDK2122957.1"/>
    </source>
</evidence>
<dbReference type="Proteomes" id="UP001172778">
    <property type="component" value="Unassembled WGS sequence"/>
</dbReference>
<sequence length="386" mass="41196">MNRHCEVLIIGAGIVGCALAESLARNGLAVTILEAGVIGGGCTAAGMGHLVALDGSPAEWALSLAGVQRWQVRAHALPAAAEYRECGTLWLASSAAEMNEAERKAALYTNYGVSCQLLTAEALYQHEPELAPGLAGGLLVQDEAVMYPPAACQWLLERAQAMGAQLLRGRAQRLEQDGVRLEDGRCLRARQIVVAAGNQSRQLLPELPLQPRKGQLVITERYPGKIHHQLVELGYLQSAHGNAGESVAFNVQPRATGQLLIGSSRQFADTGLADEIDWPLLQKMLARAFHYLPGLRSLQAIRTWAGFRPATPDKLPLLGPLAGHPGVWLATGHEGLGVTTALSSAELLSSLMIGLPPSIDPRPFDPNRFSNANTPICPHALEDALT</sequence>
<evidence type="ECO:0000259" key="2">
    <source>
        <dbReference type="Pfam" id="PF01266"/>
    </source>
</evidence>
<dbReference type="PRINTS" id="PR00420">
    <property type="entry name" value="RNGMNOXGNASE"/>
</dbReference>
<evidence type="ECO:0000313" key="4">
    <source>
        <dbReference type="Proteomes" id="UP001172778"/>
    </source>
</evidence>
<feature type="domain" description="FAD dependent oxidoreductase" evidence="2">
    <location>
        <begin position="7"/>
        <end position="350"/>
    </location>
</feature>
<dbReference type="Gene3D" id="3.30.9.10">
    <property type="entry name" value="D-Amino Acid Oxidase, subunit A, domain 2"/>
    <property type="match status" value="1"/>
</dbReference>
<dbReference type="SUPFAM" id="SSF51905">
    <property type="entry name" value="FAD/NAD(P)-binding domain"/>
    <property type="match status" value="1"/>
</dbReference>
<dbReference type="GO" id="GO:0016491">
    <property type="term" value="F:oxidoreductase activity"/>
    <property type="evidence" value="ECO:0007669"/>
    <property type="project" value="UniProtKB-KW"/>
</dbReference>
<organism evidence="3 4">
    <name type="scientific">Parachitinimonas caeni</name>
    <dbReference type="NCBI Taxonomy" id="3031301"/>
    <lineage>
        <taxon>Bacteria</taxon>
        <taxon>Pseudomonadati</taxon>
        <taxon>Pseudomonadota</taxon>
        <taxon>Betaproteobacteria</taxon>
        <taxon>Neisseriales</taxon>
        <taxon>Chitinibacteraceae</taxon>
        <taxon>Parachitinimonas</taxon>
    </lineage>
</organism>
<dbReference type="InterPro" id="IPR006076">
    <property type="entry name" value="FAD-dep_OxRdtase"/>
</dbReference>
<name>A0ABT7DSB8_9NEIS</name>
<reference evidence="3" key="1">
    <citation type="submission" date="2023-03" db="EMBL/GenBank/DDBJ databases">
        <title>Chitinimonas shenzhenensis gen. nov., sp. nov., a novel member of family Burkholderiaceae isolated from activated sludge collected in Shen Zhen, China.</title>
        <authorList>
            <person name="Wang X."/>
        </authorList>
    </citation>
    <scope>NUCLEOTIDE SEQUENCE</scope>
    <source>
        <strain evidence="3">DQS-5</strain>
    </source>
</reference>
<evidence type="ECO:0000256" key="1">
    <source>
        <dbReference type="ARBA" id="ARBA00023002"/>
    </source>
</evidence>
<dbReference type="Gene3D" id="3.50.50.60">
    <property type="entry name" value="FAD/NAD(P)-binding domain"/>
    <property type="match status" value="1"/>
</dbReference>
<dbReference type="PROSITE" id="PS51257">
    <property type="entry name" value="PROKAR_LIPOPROTEIN"/>
    <property type="match status" value="1"/>
</dbReference>
<proteinExistence type="predicted"/>